<proteinExistence type="predicted"/>
<gene>
    <name evidence="3" type="ORF">BgAZ_206270</name>
</gene>
<organism evidence="3 4">
    <name type="scientific">Babesia gibsoni</name>
    <dbReference type="NCBI Taxonomy" id="33632"/>
    <lineage>
        <taxon>Eukaryota</taxon>
        <taxon>Sar</taxon>
        <taxon>Alveolata</taxon>
        <taxon>Apicomplexa</taxon>
        <taxon>Aconoidasida</taxon>
        <taxon>Piroplasmida</taxon>
        <taxon>Babesiidae</taxon>
        <taxon>Babesia</taxon>
    </lineage>
</organism>
<dbReference type="EMBL" id="JAVEPI010000002">
    <property type="protein sequence ID" value="KAK1443751.1"/>
    <property type="molecule type" value="Genomic_DNA"/>
</dbReference>
<protein>
    <submittedName>
        <fullName evidence="3">Uncharacterized protein</fullName>
    </submittedName>
</protein>
<dbReference type="Proteomes" id="UP001230268">
    <property type="component" value="Unassembled WGS sequence"/>
</dbReference>
<evidence type="ECO:0000313" key="3">
    <source>
        <dbReference type="EMBL" id="KAK1443751.1"/>
    </source>
</evidence>
<comment type="caution">
    <text evidence="3">The sequence shown here is derived from an EMBL/GenBank/DDBJ whole genome shotgun (WGS) entry which is preliminary data.</text>
</comment>
<feature type="region of interest" description="Disordered" evidence="1">
    <location>
        <begin position="73"/>
        <end position="110"/>
    </location>
</feature>
<sequence length="311" mass="35199">MLTARTAFILCLSLLVRWTCCFHVTPRRLTARFENRQYRNNGSAYTYRAISVASNGEDGAGSLGDMYHKLESGDESKEIDRQGDGSAFGKGDETSPKNEESGTENGDGSQNNRKDMYIIFRVLDDCKYIEEDMLYDIVNTCISSLVQPGFFNTGLFRNSSSDMPPLFHVVFNSFKAFDFVRAQLYSKDASVKALLDNFHFHMSRYAPSPDSYPVQVANYMTKRNTYQRMLKNLQKNRNRGQNWQGRNNRHVRGGLGRTVAMQFTSPTVNPENMFPPQHIPGIHIHSMMHPPPPPYMGQPGPGMPSHMSGPM</sequence>
<evidence type="ECO:0000256" key="2">
    <source>
        <dbReference type="SAM" id="SignalP"/>
    </source>
</evidence>
<dbReference type="AlphaFoldDB" id="A0AAD8LQY6"/>
<keyword evidence="4" id="KW-1185">Reference proteome</keyword>
<feature type="signal peptide" evidence="2">
    <location>
        <begin position="1"/>
        <end position="21"/>
    </location>
</feature>
<feature type="chain" id="PRO_5041933698" evidence="2">
    <location>
        <begin position="22"/>
        <end position="311"/>
    </location>
</feature>
<accession>A0AAD8LQY6</accession>
<evidence type="ECO:0000256" key="1">
    <source>
        <dbReference type="SAM" id="MobiDB-lite"/>
    </source>
</evidence>
<feature type="compositionally biased region" description="Basic and acidic residues" evidence="1">
    <location>
        <begin position="90"/>
        <end position="100"/>
    </location>
</feature>
<reference evidence="3" key="1">
    <citation type="submission" date="2023-08" db="EMBL/GenBank/DDBJ databases">
        <title>Draft sequence of the Babesia gibsoni genome.</title>
        <authorList>
            <person name="Yamagishi J.Y."/>
            <person name="Xuan X.X."/>
        </authorList>
    </citation>
    <scope>NUCLEOTIDE SEQUENCE</scope>
    <source>
        <strain evidence="3">Azabu</strain>
    </source>
</reference>
<feature type="compositionally biased region" description="Basic and acidic residues" evidence="1">
    <location>
        <begin position="73"/>
        <end position="83"/>
    </location>
</feature>
<keyword evidence="2" id="KW-0732">Signal</keyword>
<evidence type="ECO:0000313" key="4">
    <source>
        <dbReference type="Proteomes" id="UP001230268"/>
    </source>
</evidence>
<name>A0AAD8LQY6_BABGI</name>